<sequence length="69" mass="7653">MSLCLQVRDDNQLGHGTAEGALRLALRCATLDLAAEGKIWYWDGSNNNDEVAPGQELFKGVFILRDYVL</sequence>
<gene>
    <name evidence="1" type="ORF">PG991_012055</name>
</gene>
<accession>A0ABR1RFX0</accession>
<proteinExistence type="predicted"/>
<organism evidence="1 2">
    <name type="scientific">Apiospora marii</name>
    <dbReference type="NCBI Taxonomy" id="335849"/>
    <lineage>
        <taxon>Eukaryota</taxon>
        <taxon>Fungi</taxon>
        <taxon>Dikarya</taxon>
        <taxon>Ascomycota</taxon>
        <taxon>Pezizomycotina</taxon>
        <taxon>Sordariomycetes</taxon>
        <taxon>Xylariomycetidae</taxon>
        <taxon>Amphisphaeriales</taxon>
        <taxon>Apiosporaceae</taxon>
        <taxon>Apiospora</taxon>
    </lineage>
</organism>
<evidence type="ECO:0000313" key="2">
    <source>
        <dbReference type="Proteomes" id="UP001396898"/>
    </source>
</evidence>
<name>A0ABR1RFX0_9PEZI</name>
<protein>
    <submittedName>
        <fullName evidence="1">Uncharacterized protein</fullName>
    </submittedName>
</protein>
<dbReference type="Proteomes" id="UP001396898">
    <property type="component" value="Unassembled WGS sequence"/>
</dbReference>
<keyword evidence="2" id="KW-1185">Reference proteome</keyword>
<comment type="caution">
    <text evidence="1">The sequence shown here is derived from an EMBL/GenBank/DDBJ whole genome shotgun (WGS) entry which is preliminary data.</text>
</comment>
<reference evidence="1 2" key="1">
    <citation type="submission" date="2023-01" db="EMBL/GenBank/DDBJ databases">
        <title>Analysis of 21 Apiospora genomes using comparative genomics revels a genus with tremendous synthesis potential of carbohydrate active enzymes and secondary metabolites.</title>
        <authorList>
            <person name="Sorensen T."/>
        </authorList>
    </citation>
    <scope>NUCLEOTIDE SEQUENCE [LARGE SCALE GENOMIC DNA]</scope>
    <source>
        <strain evidence="1 2">CBS 20057</strain>
    </source>
</reference>
<dbReference type="EMBL" id="JAQQWI010000016">
    <property type="protein sequence ID" value="KAK8009504.1"/>
    <property type="molecule type" value="Genomic_DNA"/>
</dbReference>
<evidence type="ECO:0000313" key="1">
    <source>
        <dbReference type="EMBL" id="KAK8009504.1"/>
    </source>
</evidence>